<proteinExistence type="predicted"/>
<organism evidence="1 2">
    <name type="scientific">Peromyscus maniculatus bairdii</name>
    <name type="common">Prairie deer mouse</name>
    <dbReference type="NCBI Taxonomy" id="230844"/>
    <lineage>
        <taxon>Eukaryota</taxon>
        <taxon>Metazoa</taxon>
        <taxon>Chordata</taxon>
        <taxon>Craniata</taxon>
        <taxon>Vertebrata</taxon>
        <taxon>Euteleostomi</taxon>
        <taxon>Mammalia</taxon>
        <taxon>Eutheria</taxon>
        <taxon>Euarchontoglires</taxon>
        <taxon>Glires</taxon>
        <taxon>Rodentia</taxon>
        <taxon>Myomorpha</taxon>
        <taxon>Muroidea</taxon>
        <taxon>Cricetidae</taxon>
        <taxon>Neotominae</taxon>
        <taxon>Peromyscus</taxon>
    </lineage>
</organism>
<reference evidence="1 2" key="1">
    <citation type="submission" date="2018-10" db="EMBL/GenBank/DDBJ databases">
        <title>Improved assembly of the deer mouse Peromyscus maniculatus genome.</title>
        <authorList>
            <person name="Lassance J.-M."/>
            <person name="Hoekstra H.E."/>
        </authorList>
    </citation>
    <scope>NUCLEOTIDE SEQUENCE [LARGE SCALE GENOMIC DNA]</scope>
</reference>
<dbReference type="Proteomes" id="UP000694547">
    <property type="component" value="Chromosome 7"/>
</dbReference>
<protein>
    <submittedName>
        <fullName evidence="1">Uncharacterized protein</fullName>
    </submittedName>
</protein>
<evidence type="ECO:0000313" key="1">
    <source>
        <dbReference type="Ensembl" id="ENSPEMP00000032368.1"/>
    </source>
</evidence>
<dbReference type="Ensembl" id="ENSPEMT00000036240.1">
    <property type="protein sequence ID" value="ENSPEMP00000032368.1"/>
    <property type="gene ID" value="ENSPEMG00000028831.1"/>
</dbReference>
<evidence type="ECO:0000313" key="2">
    <source>
        <dbReference type="Proteomes" id="UP000694547"/>
    </source>
</evidence>
<reference evidence="1" key="3">
    <citation type="submission" date="2025-09" db="UniProtKB">
        <authorList>
            <consortium name="Ensembl"/>
        </authorList>
    </citation>
    <scope>IDENTIFICATION</scope>
</reference>
<dbReference type="AlphaFoldDB" id="A0A8C8UJW3"/>
<name>A0A8C8UJW3_PERMB</name>
<accession>A0A8C8UJW3</accession>
<sequence>MGIGCAALAGMLSTSVTRLPGRLQRVIKGVGALLCTDWTHHKSTKSRFQIKCFSLEKYEKYYGEPQSPVTAHCYENQKYKRVSALGERYEKILNSINHLLGYST</sequence>
<keyword evidence="2" id="KW-1185">Reference proteome</keyword>
<reference evidence="1" key="2">
    <citation type="submission" date="2025-08" db="UniProtKB">
        <authorList>
            <consortium name="Ensembl"/>
        </authorList>
    </citation>
    <scope>IDENTIFICATION</scope>
</reference>